<dbReference type="GO" id="GO:0016617">
    <property type="term" value="F:4-oxoproline reductase activity"/>
    <property type="evidence" value="ECO:0007669"/>
    <property type="project" value="UniProtKB-EC"/>
</dbReference>
<evidence type="ECO:0000256" key="13">
    <source>
        <dbReference type="ARBA" id="ARBA00049550"/>
    </source>
</evidence>
<evidence type="ECO:0000256" key="9">
    <source>
        <dbReference type="ARBA" id="ARBA00042309"/>
    </source>
</evidence>
<keyword evidence="3" id="KW-0560">Oxidoreductase</keyword>
<dbReference type="SUPFAM" id="SSF51735">
    <property type="entry name" value="NAD(P)-binding Rossmann-fold domains"/>
    <property type="match status" value="1"/>
</dbReference>
<dbReference type="InterPro" id="IPR020904">
    <property type="entry name" value="Sc_DH/Rdtase_CS"/>
</dbReference>
<comment type="catalytic activity">
    <reaction evidence="13">
        <text>(R)-3-hydroxybutanoate + NAD(+) = acetoacetate + NADH + H(+)</text>
        <dbReference type="Rhea" id="RHEA:20521"/>
        <dbReference type="ChEBI" id="CHEBI:10983"/>
        <dbReference type="ChEBI" id="CHEBI:13705"/>
        <dbReference type="ChEBI" id="CHEBI:15378"/>
        <dbReference type="ChEBI" id="CHEBI:57540"/>
        <dbReference type="ChEBI" id="CHEBI:57945"/>
        <dbReference type="EC" id="1.1.1.30"/>
    </reaction>
</comment>
<evidence type="ECO:0000256" key="8">
    <source>
        <dbReference type="ARBA" id="ARBA00041727"/>
    </source>
</evidence>
<dbReference type="OrthoDB" id="47007at2759"/>
<evidence type="ECO:0000256" key="1">
    <source>
        <dbReference type="ARBA" id="ARBA00004924"/>
    </source>
</evidence>
<dbReference type="PANTHER" id="PTHR43477:SF1">
    <property type="entry name" value="DIHYDROANTICAPSIN 7-DEHYDROGENASE"/>
    <property type="match status" value="1"/>
</dbReference>
<reference evidence="14 15" key="1">
    <citation type="submission" date="2019-01" db="EMBL/GenBank/DDBJ databases">
        <title>A draft genome assembly of the solar-powered sea slug Elysia chlorotica.</title>
        <authorList>
            <person name="Cai H."/>
            <person name="Li Q."/>
            <person name="Fang X."/>
            <person name="Li J."/>
            <person name="Curtis N.E."/>
            <person name="Altenburger A."/>
            <person name="Shibata T."/>
            <person name="Feng M."/>
            <person name="Maeda T."/>
            <person name="Schwartz J.A."/>
            <person name="Shigenobu S."/>
            <person name="Lundholm N."/>
            <person name="Nishiyama T."/>
            <person name="Yang H."/>
            <person name="Hasebe M."/>
            <person name="Li S."/>
            <person name="Pierce S.K."/>
            <person name="Wang J."/>
        </authorList>
    </citation>
    <scope>NUCLEOTIDE SEQUENCE [LARGE SCALE GENOMIC DNA]</scope>
    <source>
        <strain evidence="14">EC2010</strain>
        <tissue evidence="14">Whole organism of an adult</tissue>
    </source>
</reference>
<accession>A0A3S1B032</accession>
<dbReference type="PROSITE" id="PS00061">
    <property type="entry name" value="ADH_SHORT"/>
    <property type="match status" value="1"/>
</dbReference>
<evidence type="ECO:0000256" key="2">
    <source>
        <dbReference type="ARBA" id="ARBA00006484"/>
    </source>
</evidence>
<evidence type="ECO:0000256" key="7">
    <source>
        <dbReference type="ARBA" id="ARBA00039194"/>
    </source>
</evidence>
<dbReference type="EMBL" id="RQTK01002319">
    <property type="protein sequence ID" value="RUS68563.1"/>
    <property type="molecule type" value="Genomic_DNA"/>
</dbReference>
<evidence type="ECO:0000256" key="12">
    <source>
        <dbReference type="ARBA" id="ARBA00043199"/>
    </source>
</evidence>
<dbReference type="PRINTS" id="PR00081">
    <property type="entry name" value="GDHRDH"/>
</dbReference>
<sequence length="178" mass="19685">KHINYDGLFLNAGMLIKGSIFDISIEDIQKVVNLNVWSNIFIIKHLQNNINNGSSIVFNDSDQCFVAKSNSFAYTMSKGAIAQMTKSLAIDLAKEKIRVNTVCPGTVDTDLYRGLINKYAKSVNKTFSQVNDEEASEFPLGRIANPKEVADLVYFLLSDKSEFMTGSLIPIDGGYTAK</sequence>
<dbReference type="CDD" id="cd05233">
    <property type="entry name" value="SDR_c"/>
    <property type="match status" value="1"/>
</dbReference>
<protein>
    <recommendedName>
        <fullName evidence="7">Dehydrogenase/reductase SDR family member 6</fullName>
        <ecNumber evidence="5">1.1.1.104</ecNumber>
        <ecNumber evidence="6">1.1.1.30</ecNumber>
    </recommendedName>
    <alternativeName>
        <fullName evidence="11">(R)-beta-hydroxybutyrate dehydrogenase</fullName>
    </alternativeName>
    <alternativeName>
        <fullName evidence="9">3-hydroxybutyrate dehydrogenase type 2</fullName>
    </alternativeName>
    <alternativeName>
        <fullName evidence="12">4-oxo-L-proline reductase</fullName>
    </alternativeName>
    <alternativeName>
        <fullName evidence="10">Oxidoreductase UCPA</fullName>
    </alternativeName>
    <alternativeName>
        <fullName evidence="8">Short chain dehydrogenase/reductase family 15C member 1</fullName>
    </alternativeName>
</protein>
<dbReference type="GO" id="GO:0003858">
    <property type="term" value="F:3-hydroxybutyrate dehydrogenase activity"/>
    <property type="evidence" value="ECO:0007669"/>
    <property type="project" value="UniProtKB-EC"/>
</dbReference>
<dbReference type="InterPro" id="IPR002347">
    <property type="entry name" value="SDR_fam"/>
</dbReference>
<evidence type="ECO:0000313" key="14">
    <source>
        <dbReference type="EMBL" id="RUS68563.1"/>
    </source>
</evidence>
<evidence type="ECO:0000256" key="4">
    <source>
        <dbReference type="ARBA" id="ARBA00034698"/>
    </source>
</evidence>
<dbReference type="AlphaFoldDB" id="A0A3S1B032"/>
<gene>
    <name evidence="14" type="ORF">EGW08_023675</name>
</gene>
<comment type="similarity">
    <text evidence="2">Belongs to the short-chain dehydrogenases/reductases (SDR) family.</text>
</comment>
<dbReference type="EC" id="1.1.1.104" evidence="5"/>
<evidence type="ECO:0000256" key="5">
    <source>
        <dbReference type="ARBA" id="ARBA00038956"/>
    </source>
</evidence>
<dbReference type="Proteomes" id="UP000271974">
    <property type="component" value="Unassembled WGS sequence"/>
</dbReference>
<comment type="caution">
    <text evidence="14">The sequence shown here is derived from an EMBL/GenBank/DDBJ whole genome shotgun (WGS) entry which is preliminary data.</text>
</comment>
<dbReference type="InterPro" id="IPR051122">
    <property type="entry name" value="SDR_DHRS6-like"/>
</dbReference>
<dbReference type="EC" id="1.1.1.30" evidence="6"/>
<dbReference type="STRING" id="188477.A0A3S1B032"/>
<comment type="pathway">
    <text evidence="4">Amino-acid metabolism.</text>
</comment>
<proteinExistence type="inferred from homology"/>
<dbReference type="Gene3D" id="3.40.50.720">
    <property type="entry name" value="NAD(P)-binding Rossmann-like Domain"/>
    <property type="match status" value="1"/>
</dbReference>
<keyword evidence="15" id="KW-1185">Reference proteome</keyword>
<comment type="pathway">
    <text evidence="1">Siderophore biosynthesis.</text>
</comment>
<evidence type="ECO:0000256" key="6">
    <source>
        <dbReference type="ARBA" id="ARBA00038959"/>
    </source>
</evidence>
<evidence type="ECO:0000313" key="15">
    <source>
        <dbReference type="Proteomes" id="UP000271974"/>
    </source>
</evidence>
<evidence type="ECO:0000256" key="10">
    <source>
        <dbReference type="ARBA" id="ARBA00042565"/>
    </source>
</evidence>
<dbReference type="Pfam" id="PF13561">
    <property type="entry name" value="adh_short_C2"/>
    <property type="match status" value="1"/>
</dbReference>
<evidence type="ECO:0000256" key="3">
    <source>
        <dbReference type="ARBA" id="ARBA00023002"/>
    </source>
</evidence>
<evidence type="ECO:0000256" key="11">
    <source>
        <dbReference type="ARBA" id="ARBA00043083"/>
    </source>
</evidence>
<name>A0A3S1B032_ELYCH</name>
<feature type="non-terminal residue" evidence="14">
    <location>
        <position position="1"/>
    </location>
</feature>
<dbReference type="InterPro" id="IPR036291">
    <property type="entry name" value="NAD(P)-bd_dom_sf"/>
</dbReference>
<dbReference type="PANTHER" id="PTHR43477">
    <property type="entry name" value="DIHYDROANTICAPSIN 7-DEHYDROGENASE"/>
    <property type="match status" value="1"/>
</dbReference>
<organism evidence="14 15">
    <name type="scientific">Elysia chlorotica</name>
    <name type="common">Eastern emerald elysia</name>
    <name type="synonym">Sea slug</name>
    <dbReference type="NCBI Taxonomy" id="188477"/>
    <lineage>
        <taxon>Eukaryota</taxon>
        <taxon>Metazoa</taxon>
        <taxon>Spiralia</taxon>
        <taxon>Lophotrochozoa</taxon>
        <taxon>Mollusca</taxon>
        <taxon>Gastropoda</taxon>
        <taxon>Heterobranchia</taxon>
        <taxon>Euthyneura</taxon>
        <taxon>Panpulmonata</taxon>
        <taxon>Sacoglossa</taxon>
        <taxon>Placobranchoidea</taxon>
        <taxon>Plakobranchidae</taxon>
        <taxon>Elysia</taxon>
    </lineage>
</organism>